<gene>
    <name evidence="1" type="ORF">S06H3_50204</name>
</gene>
<evidence type="ECO:0000313" key="1">
    <source>
        <dbReference type="EMBL" id="GAI41364.1"/>
    </source>
</evidence>
<dbReference type="EMBL" id="BARV01031765">
    <property type="protein sequence ID" value="GAI41364.1"/>
    <property type="molecule type" value="Genomic_DNA"/>
</dbReference>
<name>X1QDK8_9ZZZZ</name>
<protein>
    <submittedName>
        <fullName evidence="1">Uncharacterized protein</fullName>
    </submittedName>
</protein>
<comment type="caution">
    <text evidence="1">The sequence shown here is derived from an EMBL/GenBank/DDBJ whole genome shotgun (WGS) entry which is preliminary data.</text>
</comment>
<accession>X1QDK8</accession>
<reference evidence="1" key="1">
    <citation type="journal article" date="2014" name="Front. Microbiol.">
        <title>High frequency of phylogenetically diverse reductive dehalogenase-homologous genes in deep subseafloor sedimentary metagenomes.</title>
        <authorList>
            <person name="Kawai M."/>
            <person name="Futagami T."/>
            <person name="Toyoda A."/>
            <person name="Takaki Y."/>
            <person name="Nishi S."/>
            <person name="Hori S."/>
            <person name="Arai W."/>
            <person name="Tsubouchi T."/>
            <person name="Morono Y."/>
            <person name="Uchiyama I."/>
            <person name="Ito T."/>
            <person name="Fujiyama A."/>
            <person name="Inagaki F."/>
            <person name="Takami H."/>
        </authorList>
    </citation>
    <scope>NUCLEOTIDE SEQUENCE</scope>
    <source>
        <strain evidence="1">Expedition CK06-06</strain>
    </source>
</reference>
<proteinExistence type="predicted"/>
<sequence>MITYLSFMKDVLPPKEWYKVNRFVNELKTAYVPPVVSVYTPPREIDRVIRILEETERAPEVEEVETAIERELDSLRGSVGSICMFGWRAGEVVLKHLITSGDVPPVYVV</sequence>
<organism evidence="1">
    <name type="scientific">marine sediment metagenome</name>
    <dbReference type="NCBI Taxonomy" id="412755"/>
    <lineage>
        <taxon>unclassified sequences</taxon>
        <taxon>metagenomes</taxon>
        <taxon>ecological metagenomes</taxon>
    </lineage>
</organism>
<dbReference type="AlphaFoldDB" id="X1QDK8"/>
<feature type="non-terminal residue" evidence="1">
    <location>
        <position position="109"/>
    </location>
</feature>